<comment type="caution">
    <text evidence="2">The sequence shown here is derived from an EMBL/GenBank/DDBJ whole genome shotgun (WGS) entry which is preliminary data.</text>
</comment>
<keyword evidence="1" id="KW-0732">Signal</keyword>
<keyword evidence="3" id="KW-1185">Reference proteome</keyword>
<evidence type="ECO:0000256" key="1">
    <source>
        <dbReference type="SAM" id="SignalP"/>
    </source>
</evidence>
<evidence type="ECO:0008006" key="4">
    <source>
        <dbReference type="Google" id="ProtNLM"/>
    </source>
</evidence>
<organism evidence="2 3">
    <name type="scientific">Alteriqipengyuania abyssalis</name>
    <dbReference type="NCBI Taxonomy" id="2860200"/>
    <lineage>
        <taxon>Bacteria</taxon>
        <taxon>Pseudomonadati</taxon>
        <taxon>Pseudomonadota</taxon>
        <taxon>Alphaproteobacteria</taxon>
        <taxon>Sphingomonadales</taxon>
        <taxon>Erythrobacteraceae</taxon>
        <taxon>Alteriqipengyuania</taxon>
    </lineage>
</organism>
<dbReference type="Proteomes" id="UP000759298">
    <property type="component" value="Unassembled WGS sequence"/>
</dbReference>
<feature type="signal peptide" evidence="1">
    <location>
        <begin position="1"/>
        <end position="23"/>
    </location>
</feature>
<protein>
    <recommendedName>
        <fullName evidence="4">DUF3617 family protein</fullName>
    </recommendedName>
</protein>
<sequence>MSFLIASGAAVLALTMQAHGTYAEPQTDSDAAVDECVAEDRQNVPADQLSKADLATMIGCIFRATSDQISSQLPMKMDASTTLVAISSTGPRLNYTYLVDVNARDFGPQQVATLAESTRLSVCQSSDMADTISMGGSFFYRWVDKSGTALHSMLIESC</sequence>
<feature type="chain" id="PRO_5046820710" description="DUF3617 family protein" evidence="1">
    <location>
        <begin position="24"/>
        <end position="158"/>
    </location>
</feature>
<evidence type="ECO:0000313" key="3">
    <source>
        <dbReference type="Proteomes" id="UP000759298"/>
    </source>
</evidence>
<dbReference type="EMBL" id="JAHWXP010000005">
    <property type="protein sequence ID" value="MBY8338327.1"/>
    <property type="molecule type" value="Genomic_DNA"/>
</dbReference>
<dbReference type="RefSeq" id="WP_222825820.1">
    <property type="nucleotide sequence ID" value="NZ_JAHWXP010000005.1"/>
</dbReference>
<name>A0ABS7PGY3_9SPHN</name>
<gene>
    <name evidence="2" type="ORF">KYN89_14860</name>
</gene>
<reference evidence="2 3" key="1">
    <citation type="submission" date="2021-07" db="EMBL/GenBank/DDBJ databases">
        <title>Alteriqipengyuania abyssalis NZ-12B nov, sp.nov isolated from deep sea sponge in pacific ocean.</title>
        <authorList>
            <person name="Tareen S."/>
            <person name="Wink J."/>
        </authorList>
    </citation>
    <scope>NUCLEOTIDE SEQUENCE [LARGE SCALE GENOMIC DNA]</scope>
    <source>
        <strain evidence="2 3">NZ-12B</strain>
    </source>
</reference>
<evidence type="ECO:0000313" key="2">
    <source>
        <dbReference type="EMBL" id="MBY8338327.1"/>
    </source>
</evidence>
<proteinExistence type="predicted"/>
<accession>A0ABS7PGY3</accession>